<name>A0ABR2UI17_9PEZI</name>
<evidence type="ECO:0000313" key="3">
    <source>
        <dbReference type="Proteomes" id="UP001408356"/>
    </source>
</evidence>
<keyword evidence="3" id="KW-1185">Reference proteome</keyword>
<feature type="region of interest" description="Disordered" evidence="1">
    <location>
        <begin position="147"/>
        <end position="191"/>
    </location>
</feature>
<gene>
    <name evidence="2" type="ORF">SUNI508_02371</name>
</gene>
<evidence type="ECO:0000313" key="2">
    <source>
        <dbReference type="EMBL" id="KAK9414272.1"/>
    </source>
</evidence>
<feature type="compositionally biased region" description="Basic and acidic residues" evidence="1">
    <location>
        <begin position="68"/>
        <end position="77"/>
    </location>
</feature>
<protein>
    <submittedName>
        <fullName evidence="2">Uncharacterized protein</fullName>
    </submittedName>
</protein>
<feature type="compositionally biased region" description="Polar residues" evidence="1">
    <location>
        <begin position="15"/>
        <end position="27"/>
    </location>
</feature>
<comment type="caution">
    <text evidence="2">The sequence shown here is derived from an EMBL/GenBank/DDBJ whole genome shotgun (WGS) entry which is preliminary data.</text>
</comment>
<evidence type="ECO:0000256" key="1">
    <source>
        <dbReference type="SAM" id="MobiDB-lite"/>
    </source>
</evidence>
<feature type="compositionally biased region" description="Low complexity" evidence="1">
    <location>
        <begin position="523"/>
        <end position="539"/>
    </location>
</feature>
<feature type="region of interest" description="Disordered" evidence="1">
    <location>
        <begin position="1"/>
        <end position="127"/>
    </location>
</feature>
<dbReference type="EMBL" id="JARVKF010000429">
    <property type="protein sequence ID" value="KAK9414272.1"/>
    <property type="molecule type" value="Genomic_DNA"/>
</dbReference>
<dbReference type="Proteomes" id="UP001408356">
    <property type="component" value="Unassembled WGS sequence"/>
</dbReference>
<reference evidence="2 3" key="1">
    <citation type="journal article" date="2024" name="J. Plant Pathol.">
        <title>Sequence and assembly of the genome of Seiridium unicorne, isolate CBS 538.82, causal agent of cypress canker disease.</title>
        <authorList>
            <person name="Scali E."/>
            <person name="Rocca G.D."/>
            <person name="Danti R."/>
            <person name="Garbelotto M."/>
            <person name="Barberini S."/>
            <person name="Baroncelli R."/>
            <person name="Emiliani G."/>
        </authorList>
    </citation>
    <scope>NUCLEOTIDE SEQUENCE [LARGE SCALE GENOMIC DNA]</scope>
    <source>
        <strain evidence="2 3">BM-138-508</strain>
    </source>
</reference>
<feature type="compositionally biased region" description="Polar residues" evidence="1">
    <location>
        <begin position="540"/>
        <end position="549"/>
    </location>
</feature>
<feature type="compositionally biased region" description="Basic and acidic residues" evidence="1">
    <location>
        <begin position="147"/>
        <end position="179"/>
    </location>
</feature>
<proteinExistence type="predicted"/>
<sequence>MSKNRDIRAFFGKKTAQQTAPYTNSVFQLAPQPEQTHQPTPPVPSREPSLDLPSSPVTPQKKNVRTPLTRDVEIKGSDDDDSDASLESLGELIGRKSGPSYQRPPTLATTPKAKRIASGNFHRSPLTLQQQAKHKFDLKTLLSHVRQDDATDESARRADQAKAQAEKELEPEADPDRMAGEAFSDEDEARGDKLAMAIDRTTTGEESRPRAYFFNPEGAPPKILRRPFPKKVAKAKPWNILQDASSRSQMFIHGLPTALARRGKELPDELYLWILDEICVESDLLLRNQYIKLAALCHEDTGNLVDEELLYHMLEKIGGQEHSTASDRFELSPGLPNQYSGRDWSPLRSFLELLAQIGADLTPEDNVSAIKLLLRLSLDPIITTVAGLRVAYSKAMLALISALPEPKELWSDYCMKICNYLYGGVDQASQRSIAITLLPTSAPRTVELQRRLALEALLDEPNLGAKHPDEAINMQDLFNRLSKPDFQVTNSTDFGELNALITLLDIVVHDGSYLYHARLSPPTASSSTSALAPIPTPSTLASPSITPSPASEAEARAKSDADIDRLVVQLKVLHDKINDNTLVSKKEAKLALDGMMKRLTNTVRSRPPPKTSIFDGILTSKEDVNLPKQKDFMKKWTTGKASREGK</sequence>
<organism evidence="2 3">
    <name type="scientific">Seiridium unicorne</name>
    <dbReference type="NCBI Taxonomy" id="138068"/>
    <lineage>
        <taxon>Eukaryota</taxon>
        <taxon>Fungi</taxon>
        <taxon>Dikarya</taxon>
        <taxon>Ascomycota</taxon>
        <taxon>Pezizomycotina</taxon>
        <taxon>Sordariomycetes</taxon>
        <taxon>Xylariomycetidae</taxon>
        <taxon>Amphisphaeriales</taxon>
        <taxon>Sporocadaceae</taxon>
        <taxon>Seiridium</taxon>
    </lineage>
</organism>
<feature type="region of interest" description="Disordered" evidence="1">
    <location>
        <begin position="523"/>
        <end position="558"/>
    </location>
</feature>
<accession>A0ABR2UI17</accession>